<reference evidence="1" key="1">
    <citation type="submission" date="2023-03" db="EMBL/GenBank/DDBJ databases">
        <title>Chromosome-scale reference genome and RAD-based genetic map of yellow starthistle (Centaurea solstitialis) reveal putative structural variation and QTLs associated with invader traits.</title>
        <authorList>
            <person name="Reatini B."/>
            <person name="Cang F.A."/>
            <person name="Jiang Q."/>
            <person name="Mckibben M.T.W."/>
            <person name="Barker M.S."/>
            <person name="Rieseberg L.H."/>
            <person name="Dlugosch K.M."/>
        </authorList>
    </citation>
    <scope>NUCLEOTIDE SEQUENCE</scope>
    <source>
        <strain evidence="1">CAN-66</strain>
        <tissue evidence="1">Leaf</tissue>
    </source>
</reference>
<keyword evidence="2" id="KW-1185">Reference proteome</keyword>
<comment type="caution">
    <text evidence="1">The sequence shown here is derived from an EMBL/GenBank/DDBJ whole genome shotgun (WGS) entry which is preliminary data.</text>
</comment>
<accession>A0AA38U1E4</accession>
<protein>
    <submittedName>
        <fullName evidence="1">Uncharacterized protein</fullName>
    </submittedName>
</protein>
<sequence>MAPGDAAPKQPSLHPVYTVTNIQNKVPILDGIKVTYSSWVKLFKLHARGYKVLDHIDDTPPPAKTDAEYETWAEIDAIVLQWIYGTLSDDLLVRVLETDTAARKAWIKIQDIFLNNKGSRAAALEHEFINLTLAACSSMDEYCQKLKDTAAYLQNILPTKRLQSLTPTFALYLRHPHMIIFGFLGVHVTQICPPLNPINSTLAPSVAYFLGIPPTFAAIDALTPQPVKFFFPDTSFLTNSPSPTPTLHL</sequence>
<dbReference type="EMBL" id="JARYMX010000001">
    <property type="protein sequence ID" value="KAJ9564286.1"/>
    <property type="molecule type" value="Genomic_DNA"/>
</dbReference>
<dbReference type="AlphaFoldDB" id="A0AA38U1E4"/>
<gene>
    <name evidence="1" type="ORF">OSB04_000252</name>
</gene>
<dbReference type="PANTHER" id="PTHR47481:SF40">
    <property type="entry name" value="RETROTRANSPOSON GAG DOMAIN-CONTAINING PROTEIN"/>
    <property type="match status" value="1"/>
</dbReference>
<proteinExistence type="predicted"/>
<evidence type="ECO:0000313" key="2">
    <source>
        <dbReference type="Proteomes" id="UP001172457"/>
    </source>
</evidence>
<dbReference type="Proteomes" id="UP001172457">
    <property type="component" value="Chromosome 1"/>
</dbReference>
<organism evidence="1 2">
    <name type="scientific">Centaurea solstitialis</name>
    <name type="common">yellow star-thistle</name>
    <dbReference type="NCBI Taxonomy" id="347529"/>
    <lineage>
        <taxon>Eukaryota</taxon>
        <taxon>Viridiplantae</taxon>
        <taxon>Streptophyta</taxon>
        <taxon>Embryophyta</taxon>
        <taxon>Tracheophyta</taxon>
        <taxon>Spermatophyta</taxon>
        <taxon>Magnoliopsida</taxon>
        <taxon>eudicotyledons</taxon>
        <taxon>Gunneridae</taxon>
        <taxon>Pentapetalae</taxon>
        <taxon>asterids</taxon>
        <taxon>campanulids</taxon>
        <taxon>Asterales</taxon>
        <taxon>Asteraceae</taxon>
        <taxon>Carduoideae</taxon>
        <taxon>Cardueae</taxon>
        <taxon>Centaureinae</taxon>
        <taxon>Centaurea</taxon>
    </lineage>
</organism>
<evidence type="ECO:0000313" key="1">
    <source>
        <dbReference type="EMBL" id="KAJ9564286.1"/>
    </source>
</evidence>
<name>A0AA38U1E4_9ASTR</name>
<dbReference type="PANTHER" id="PTHR47481">
    <property type="match status" value="1"/>
</dbReference>
<dbReference type="Pfam" id="PF14223">
    <property type="entry name" value="Retrotran_gag_2"/>
    <property type="match status" value="1"/>
</dbReference>